<name>A0A9J6BDK7_POLVA</name>
<sequence length="304" mass="32206">MKIFITTLTVLTIFVSNSEAKNKKCFPITTTVAITDAPTVPTPITDAPTVPTPITDAPTVPTPITDAPTVPTPITDAPTVPTPITDIPTVPTPITDAPTVPTPITDAPTVPTPITDAPTVPTPITTPAPCSIVLIQYDAIVNPTAPQSNGLYVGNFFDGSDVYVGVISQSSAAISVGCVNEDSYPARVTTNGTNPGGYTECVIEDYASNLWYLQYDPNFYWAPTDNATVASVPNLIHYTNSLGFDFAYGRIYLTASNGSTYVTVGKIHLNKYLTAIYYWTQNGHELAVTGFDVLACHGAVVTSL</sequence>
<dbReference type="AlphaFoldDB" id="A0A9J6BDK7"/>
<dbReference type="EMBL" id="JADBJN010000004">
    <property type="protein sequence ID" value="KAG5667940.1"/>
    <property type="molecule type" value="Genomic_DNA"/>
</dbReference>
<gene>
    <name evidence="3" type="ORF">PVAND_015905</name>
</gene>
<keyword evidence="2" id="KW-0732">Signal</keyword>
<comment type="caution">
    <text evidence="3">The sequence shown here is derived from an EMBL/GenBank/DDBJ whole genome shotgun (WGS) entry which is preliminary data.</text>
</comment>
<evidence type="ECO:0000256" key="1">
    <source>
        <dbReference type="SAM" id="MobiDB-lite"/>
    </source>
</evidence>
<evidence type="ECO:0000256" key="2">
    <source>
        <dbReference type="SAM" id="SignalP"/>
    </source>
</evidence>
<feature type="signal peptide" evidence="2">
    <location>
        <begin position="1"/>
        <end position="20"/>
    </location>
</feature>
<feature type="region of interest" description="Disordered" evidence="1">
    <location>
        <begin position="64"/>
        <end position="86"/>
    </location>
</feature>
<accession>A0A9J6BDK7</accession>
<protein>
    <submittedName>
        <fullName evidence="3">Uncharacterized protein</fullName>
    </submittedName>
</protein>
<reference evidence="3" key="1">
    <citation type="submission" date="2021-03" db="EMBL/GenBank/DDBJ databases">
        <title>Chromosome level genome of the anhydrobiotic midge Polypedilum vanderplanki.</title>
        <authorList>
            <person name="Yoshida Y."/>
            <person name="Kikawada T."/>
            <person name="Gusev O."/>
        </authorList>
    </citation>
    <scope>NUCLEOTIDE SEQUENCE</scope>
    <source>
        <strain evidence="3">NIAS01</strain>
        <tissue evidence="3">Whole body or cell culture</tissue>
    </source>
</reference>
<evidence type="ECO:0000313" key="3">
    <source>
        <dbReference type="EMBL" id="KAG5667940.1"/>
    </source>
</evidence>
<dbReference type="Proteomes" id="UP001107558">
    <property type="component" value="Chromosome 4"/>
</dbReference>
<evidence type="ECO:0000313" key="4">
    <source>
        <dbReference type="Proteomes" id="UP001107558"/>
    </source>
</evidence>
<feature type="chain" id="PRO_5039944437" evidence="2">
    <location>
        <begin position="21"/>
        <end position="304"/>
    </location>
</feature>
<keyword evidence="4" id="KW-1185">Reference proteome</keyword>
<proteinExistence type="predicted"/>
<organism evidence="3 4">
    <name type="scientific">Polypedilum vanderplanki</name>
    <name type="common">Sleeping chironomid midge</name>
    <dbReference type="NCBI Taxonomy" id="319348"/>
    <lineage>
        <taxon>Eukaryota</taxon>
        <taxon>Metazoa</taxon>
        <taxon>Ecdysozoa</taxon>
        <taxon>Arthropoda</taxon>
        <taxon>Hexapoda</taxon>
        <taxon>Insecta</taxon>
        <taxon>Pterygota</taxon>
        <taxon>Neoptera</taxon>
        <taxon>Endopterygota</taxon>
        <taxon>Diptera</taxon>
        <taxon>Nematocera</taxon>
        <taxon>Chironomoidea</taxon>
        <taxon>Chironomidae</taxon>
        <taxon>Chironominae</taxon>
        <taxon>Polypedilum</taxon>
        <taxon>Polypedilum</taxon>
    </lineage>
</organism>